<comment type="cofactor">
    <cofactor evidence="6">
        <name>Mg(2+)</name>
        <dbReference type="ChEBI" id="CHEBI:18420"/>
    </cofactor>
    <text evidence="6">Binds 1 Mg(2+) ion per subunit.</text>
</comment>
<evidence type="ECO:0000313" key="9">
    <source>
        <dbReference type="Proteomes" id="UP000283655"/>
    </source>
</evidence>
<evidence type="ECO:0000256" key="2">
    <source>
        <dbReference type="ARBA" id="ARBA00022801"/>
    </source>
</evidence>
<evidence type="ECO:0000256" key="5">
    <source>
        <dbReference type="PIRSR" id="PIRSR037599-2"/>
    </source>
</evidence>
<dbReference type="PROSITE" id="PS51462">
    <property type="entry name" value="NUDIX"/>
    <property type="match status" value="1"/>
</dbReference>
<dbReference type="InterPro" id="IPR033715">
    <property type="entry name" value="GDPMH"/>
</dbReference>
<evidence type="ECO:0000256" key="1">
    <source>
        <dbReference type="ARBA" id="ARBA00022723"/>
    </source>
</evidence>
<dbReference type="Proteomes" id="UP000283655">
    <property type="component" value="Unassembled WGS sequence"/>
</dbReference>
<dbReference type="InterPro" id="IPR000086">
    <property type="entry name" value="NUDIX_hydrolase_dom"/>
</dbReference>
<dbReference type="PIRSF" id="PIRSF037599">
    <property type="entry name" value="GDPMH"/>
    <property type="match status" value="1"/>
</dbReference>
<dbReference type="Pfam" id="PF00293">
    <property type="entry name" value="NUDIX"/>
    <property type="match status" value="1"/>
</dbReference>
<evidence type="ECO:0000256" key="3">
    <source>
        <dbReference type="ARBA" id="ARBA00022842"/>
    </source>
</evidence>
<dbReference type="AlphaFoldDB" id="A0A419AX07"/>
<keyword evidence="3 6" id="KW-0460">Magnesium</keyword>
<name>A0A419AX07_PECCA</name>
<dbReference type="NCBIfam" id="NF011963">
    <property type="entry name" value="PRK15434.1"/>
    <property type="match status" value="1"/>
</dbReference>
<feature type="binding site" evidence="6">
    <location>
        <position position="124"/>
    </location>
    <ligand>
        <name>Mg(2+)</name>
        <dbReference type="ChEBI" id="CHEBI:18420"/>
    </ligand>
</feature>
<evidence type="ECO:0000256" key="4">
    <source>
        <dbReference type="PIRSR" id="PIRSR037599-1"/>
    </source>
</evidence>
<dbReference type="GO" id="GO:0008727">
    <property type="term" value="F:GDP-mannose mannosyl hydrolase activity"/>
    <property type="evidence" value="ECO:0007669"/>
    <property type="project" value="InterPro"/>
</dbReference>
<reference evidence="8 9" key="1">
    <citation type="submission" date="2018-09" db="EMBL/GenBank/DDBJ databases">
        <title>Phylogenetic diversity of Pectobacterium and Dickeya strains causing blackleg disease of potato in Morocco.</title>
        <authorList>
            <person name="Oulghazi S."/>
            <person name="Moumni M."/>
            <person name="Faure D."/>
        </authorList>
    </citation>
    <scope>NUCLEOTIDE SEQUENCE [LARGE SCALE GENOMIC DNA]</scope>
    <source>
        <strain evidence="8 9">S1.15.11.2D</strain>
    </source>
</reference>
<feature type="binding site" evidence="5">
    <location>
        <position position="38"/>
    </location>
    <ligand>
        <name>substrate</name>
    </ligand>
</feature>
<protein>
    <submittedName>
        <fullName evidence="8">GDP-mannose mannosyl hydrolase</fullName>
    </submittedName>
</protein>
<dbReference type="Gene3D" id="3.90.79.10">
    <property type="entry name" value="Nucleoside Triphosphate Pyrophosphohydrolase"/>
    <property type="match status" value="1"/>
</dbReference>
<feature type="domain" description="Nudix hydrolase" evidence="7">
    <location>
        <begin position="15"/>
        <end position="152"/>
    </location>
</feature>
<dbReference type="InterPro" id="IPR015797">
    <property type="entry name" value="NUDIX_hydrolase-like_dom_sf"/>
</dbReference>
<evidence type="ECO:0000313" key="8">
    <source>
        <dbReference type="EMBL" id="RJL51959.1"/>
    </source>
</evidence>
<dbReference type="RefSeq" id="WP_119873512.1">
    <property type="nucleotide sequence ID" value="NZ_QZDH01000018.1"/>
</dbReference>
<evidence type="ECO:0000259" key="7">
    <source>
        <dbReference type="PROSITE" id="PS51462"/>
    </source>
</evidence>
<dbReference type="SUPFAM" id="SSF55811">
    <property type="entry name" value="Nudix"/>
    <property type="match status" value="1"/>
</dbReference>
<comment type="caution">
    <text evidence="8">The sequence shown here is derived from an EMBL/GenBank/DDBJ whole genome shotgun (WGS) entry which is preliminary data.</text>
</comment>
<feature type="binding site" evidence="6">
    <location>
        <position position="71"/>
    </location>
    <ligand>
        <name>Mg(2+)</name>
        <dbReference type="ChEBI" id="CHEBI:18420"/>
    </ligand>
</feature>
<feature type="binding site" evidence="6">
    <location>
        <position position="51"/>
    </location>
    <ligand>
        <name>Mg(2+)</name>
        <dbReference type="ChEBI" id="CHEBI:18420"/>
    </ligand>
</feature>
<sequence length="152" mass="17763">MAEFLERNLFKTVVEKTPLISIDFVIENKRGYILLGKRLNLPAKNYWFVPGGRIRKDETISSAFTRLALDELNVNATFDSANFIAPYEHFYTDNFSGDDFSTHYVVLAYKLNLDIDLSQLPNKQHDNYNWFEIDQLLSSPDVHENTKNYFLK</sequence>
<feature type="binding site" evidence="5">
    <location>
        <position position="10"/>
    </location>
    <ligand>
        <name>substrate</name>
    </ligand>
</feature>
<accession>A0A419AX07</accession>
<proteinExistence type="predicted"/>
<keyword evidence="1 6" id="KW-0479">Metal-binding</keyword>
<dbReference type="GO" id="GO:0046872">
    <property type="term" value="F:metal ion binding"/>
    <property type="evidence" value="ECO:0007669"/>
    <property type="project" value="UniProtKB-KW"/>
</dbReference>
<dbReference type="EMBL" id="QZDH01000018">
    <property type="protein sequence ID" value="RJL51959.1"/>
    <property type="molecule type" value="Genomic_DNA"/>
</dbReference>
<organism evidence="8 9">
    <name type="scientific">Pectobacterium carotovorum</name>
    <name type="common">Erwinia carotovora</name>
    <dbReference type="NCBI Taxonomy" id="554"/>
    <lineage>
        <taxon>Bacteria</taxon>
        <taxon>Pseudomonadati</taxon>
        <taxon>Pseudomonadota</taxon>
        <taxon>Gammaproteobacteria</taxon>
        <taxon>Enterobacterales</taxon>
        <taxon>Pectobacteriaceae</taxon>
        <taxon>Pectobacterium</taxon>
    </lineage>
</organism>
<dbReference type="PANTHER" id="PTHR43046">
    <property type="entry name" value="GDP-MANNOSE MANNOSYL HYDROLASE"/>
    <property type="match status" value="1"/>
</dbReference>
<feature type="binding site" evidence="5">
    <location>
        <begin position="4"/>
        <end position="5"/>
    </location>
    <ligand>
        <name>substrate</name>
    </ligand>
</feature>
<dbReference type="CDD" id="cd03430">
    <property type="entry name" value="NUDIX_GDPMH_NudD"/>
    <property type="match status" value="1"/>
</dbReference>
<dbReference type="PANTHER" id="PTHR43046:SF12">
    <property type="entry name" value="GDP-MANNOSE MANNOSYL HYDROLASE"/>
    <property type="match status" value="1"/>
</dbReference>
<gene>
    <name evidence="8" type="ORF">D5071_09110</name>
</gene>
<keyword evidence="2 8" id="KW-0378">Hydrolase</keyword>
<feature type="site" description="Critical for catalysis" evidence="4">
    <location>
        <position position="125"/>
    </location>
</feature>
<evidence type="ECO:0000256" key="6">
    <source>
        <dbReference type="PIRSR" id="PIRSR037599-3"/>
    </source>
</evidence>